<evidence type="ECO:0000256" key="3">
    <source>
        <dbReference type="PIRSR" id="PIRSR036979-1"/>
    </source>
</evidence>
<evidence type="ECO:0000313" key="6">
    <source>
        <dbReference type="Proteomes" id="UP000185544"/>
    </source>
</evidence>
<dbReference type="GO" id="GO:0046872">
    <property type="term" value="F:metal ion binding"/>
    <property type="evidence" value="ECO:0007669"/>
    <property type="project" value="UniProtKB-KW"/>
</dbReference>
<dbReference type="KEGG" id="pabo:BCY86_02970"/>
<reference evidence="5 6" key="1">
    <citation type="submission" date="2016-08" db="EMBL/GenBank/DDBJ databases">
        <title>Identification and validation of antigenic proteins from Pajaroellobacter abortibovis using de-novo genome sequence assembly and reverse vaccinology.</title>
        <authorList>
            <person name="Welly B.T."/>
            <person name="Miller M.R."/>
            <person name="Stott J.L."/>
            <person name="Blanchard M.T."/>
            <person name="Islas-Trejo A.D."/>
            <person name="O'Rourke S.M."/>
            <person name="Young A.E."/>
            <person name="Medrano J.F."/>
            <person name="Van Eenennaam A.L."/>
        </authorList>
    </citation>
    <scope>NUCLEOTIDE SEQUENCE [LARGE SCALE GENOMIC DNA]</scope>
    <source>
        <strain evidence="5 6">BTF92-0548A/99-0131</strain>
    </source>
</reference>
<dbReference type="PIRSF" id="PIRSF036979">
    <property type="entry name" value="Arginase"/>
    <property type="match status" value="1"/>
</dbReference>
<dbReference type="GO" id="GO:0033389">
    <property type="term" value="P:putrescine biosynthetic process from arginine, via agmatine"/>
    <property type="evidence" value="ECO:0007669"/>
    <property type="project" value="TreeGrafter"/>
</dbReference>
<comment type="cofactor">
    <cofactor evidence="3">
        <name>Mn(2+)</name>
        <dbReference type="ChEBI" id="CHEBI:29035"/>
    </cofactor>
    <text evidence="3">Binds 2 manganese ions per subunit.</text>
</comment>
<proteinExistence type="inferred from homology"/>
<dbReference type="PRINTS" id="PR00116">
    <property type="entry name" value="ARGINASE"/>
</dbReference>
<feature type="binding site" evidence="3">
    <location>
        <position position="175"/>
    </location>
    <ligand>
        <name>Mn(2+)</name>
        <dbReference type="ChEBI" id="CHEBI:29035"/>
        <label>1</label>
    </ligand>
</feature>
<dbReference type="PANTHER" id="PTHR11358:SF26">
    <property type="entry name" value="GUANIDINO ACID HYDROLASE, MITOCHONDRIAL"/>
    <property type="match status" value="1"/>
</dbReference>
<dbReference type="RefSeq" id="WP_075276398.1">
    <property type="nucleotide sequence ID" value="NZ_CP016908.1"/>
</dbReference>
<keyword evidence="3" id="KW-0464">Manganese</keyword>
<dbReference type="GO" id="GO:0008783">
    <property type="term" value="F:agmatinase activity"/>
    <property type="evidence" value="ECO:0007669"/>
    <property type="project" value="TreeGrafter"/>
</dbReference>
<dbReference type="PROSITE" id="PS51409">
    <property type="entry name" value="ARGINASE_2"/>
    <property type="match status" value="1"/>
</dbReference>
<gene>
    <name evidence="5" type="ORF">BCY86_02970</name>
</gene>
<feature type="binding site" evidence="3">
    <location>
        <position position="177"/>
    </location>
    <ligand>
        <name>Mn(2+)</name>
        <dbReference type="ChEBI" id="CHEBI:29035"/>
        <label>1</label>
    </ligand>
</feature>
<dbReference type="Pfam" id="PF00491">
    <property type="entry name" value="Arginase"/>
    <property type="match status" value="1"/>
</dbReference>
<feature type="binding site" evidence="3">
    <location>
        <position position="150"/>
    </location>
    <ligand>
        <name>Mn(2+)</name>
        <dbReference type="ChEBI" id="CHEBI:29035"/>
        <label>1</label>
    </ligand>
</feature>
<dbReference type="InterPro" id="IPR023696">
    <property type="entry name" value="Ureohydrolase_dom_sf"/>
</dbReference>
<feature type="binding site" evidence="3">
    <location>
        <position position="173"/>
    </location>
    <ligand>
        <name>Mn(2+)</name>
        <dbReference type="ChEBI" id="CHEBI:29035"/>
        <label>1</label>
    </ligand>
</feature>
<evidence type="ECO:0000256" key="2">
    <source>
        <dbReference type="ARBA" id="ARBA00022801"/>
    </source>
</evidence>
<dbReference type="OrthoDB" id="9789727at2"/>
<evidence type="ECO:0000256" key="4">
    <source>
        <dbReference type="PROSITE-ProRule" id="PRU00742"/>
    </source>
</evidence>
<dbReference type="PANTHER" id="PTHR11358">
    <property type="entry name" value="ARGINASE/AGMATINASE"/>
    <property type="match status" value="1"/>
</dbReference>
<keyword evidence="1 3" id="KW-0479">Metal-binding</keyword>
<dbReference type="CDD" id="cd11593">
    <property type="entry name" value="Agmatinase-like_2"/>
    <property type="match status" value="1"/>
</dbReference>
<organism evidence="5 6">
    <name type="scientific">Pajaroellobacter abortibovis</name>
    <dbReference type="NCBI Taxonomy" id="1882918"/>
    <lineage>
        <taxon>Bacteria</taxon>
        <taxon>Pseudomonadati</taxon>
        <taxon>Myxococcota</taxon>
        <taxon>Polyangia</taxon>
        <taxon>Polyangiales</taxon>
        <taxon>Polyangiaceae</taxon>
    </lineage>
</organism>
<dbReference type="Gene3D" id="3.40.800.10">
    <property type="entry name" value="Ureohydrolase domain"/>
    <property type="match status" value="1"/>
</dbReference>
<evidence type="ECO:0000256" key="1">
    <source>
        <dbReference type="ARBA" id="ARBA00022723"/>
    </source>
</evidence>
<dbReference type="STRING" id="1882918.BCY86_02970"/>
<dbReference type="Proteomes" id="UP000185544">
    <property type="component" value="Chromosome"/>
</dbReference>
<comment type="similarity">
    <text evidence="4">Belongs to the arginase family.</text>
</comment>
<sequence length="358" mass="39760">MNLSFDPNAPTPPSSGIFGLPFSQTESSLIYLPVPWEATTSYGGGTSRGPMAILEASHQVDLYDLEVERPYEAGLYMLPESPEVHEWNHIAKQHVEAIRKLPDRTSSNALALSSLDTTNRLGNQLNHHVYSKTKEILYRNQLPGIVGGEHSVSFGAIQAAAEYYTSFGILHLDAHFDLRANYEGFQWSHASIMYNVLKHIPQVNKIVQVGIRDAGEEEATYAQSQPERVYVFDAYHLNLEKFKGTLWGEIASCVLSPLPEQVWISFDIDVLDPSLCPHTGTPVPGGLSFQEAVYLLAALVHSGRRIVGFDLTEVSPPPLPSQDEWDANVGARILYKLSAWTLASHHKVKILKKISPFD</sequence>
<protein>
    <recommendedName>
        <fullName evidence="7">Arginase</fullName>
    </recommendedName>
</protein>
<dbReference type="AlphaFoldDB" id="A0A1L6MW61"/>
<keyword evidence="6" id="KW-1185">Reference proteome</keyword>
<dbReference type="EMBL" id="CP016908">
    <property type="protein sequence ID" value="APR99751.1"/>
    <property type="molecule type" value="Genomic_DNA"/>
</dbReference>
<accession>A0A1L6MW61</accession>
<evidence type="ECO:0008006" key="7">
    <source>
        <dbReference type="Google" id="ProtNLM"/>
    </source>
</evidence>
<feature type="binding site" evidence="3">
    <location>
        <position position="267"/>
    </location>
    <ligand>
        <name>Mn(2+)</name>
        <dbReference type="ChEBI" id="CHEBI:29035"/>
        <label>1</label>
    </ligand>
</feature>
<evidence type="ECO:0000313" key="5">
    <source>
        <dbReference type="EMBL" id="APR99751.1"/>
    </source>
</evidence>
<name>A0A1L6MW61_9BACT</name>
<keyword evidence="2" id="KW-0378">Hydrolase</keyword>
<feature type="binding site" evidence="3">
    <location>
        <position position="269"/>
    </location>
    <ligand>
        <name>Mn(2+)</name>
        <dbReference type="ChEBI" id="CHEBI:29035"/>
        <label>1</label>
    </ligand>
</feature>
<dbReference type="InterPro" id="IPR006035">
    <property type="entry name" value="Ureohydrolase"/>
</dbReference>
<dbReference type="SUPFAM" id="SSF52768">
    <property type="entry name" value="Arginase/deacetylase"/>
    <property type="match status" value="1"/>
</dbReference>